<evidence type="ECO:0000313" key="1">
    <source>
        <dbReference type="EMBL" id="EDL80623.1"/>
    </source>
</evidence>
<dbReference type="AlphaFoldDB" id="A6ISS2"/>
<proteinExistence type="predicted"/>
<reference evidence="1" key="1">
    <citation type="journal article" date="2005" name="Genome Res.">
        <title>Gene and alternative splicing annotation with AIR.</title>
        <authorList>
            <person name="Florea L."/>
            <person name="Di Francesco V."/>
            <person name="Miller J."/>
            <person name="Turner R."/>
            <person name="Yao A."/>
            <person name="Harris M."/>
            <person name="Walenz B."/>
            <person name="Mobarry C."/>
            <person name="Merkulov G.V."/>
            <person name="Charlab R."/>
            <person name="Dew I."/>
            <person name="Deng Z."/>
            <person name="Istrail S."/>
            <person name="Li P."/>
            <person name="Sutton G."/>
        </authorList>
    </citation>
    <scope>NUCLEOTIDE SEQUENCE</scope>
    <source>
        <strain evidence="1">BN</strain>
    </source>
</reference>
<dbReference type="EMBL" id="CH473968">
    <property type="protein sequence ID" value="EDL80624.1"/>
    <property type="molecule type" value="Genomic_DNA"/>
</dbReference>
<gene>
    <name evidence="1" type="ORF">rCG_30725</name>
</gene>
<dbReference type="Proteomes" id="UP000234681">
    <property type="component" value="Chromosome 5"/>
</dbReference>
<sequence length="73" mass="7918">MAPCISFQSCPPPPILPVLQPTVLGLHPRMVPQWPRDTEPAAKEPGFSISAVEARTLMVACAVIIPRPTDRAF</sequence>
<accession>A6ISS2</accession>
<name>A6ISS2_RAT</name>
<reference evidence="1" key="2">
    <citation type="submission" date="2005-07" db="EMBL/GenBank/DDBJ databases">
        <authorList>
            <person name="Mural R.J."/>
            <person name="Li P.W."/>
            <person name="Adams M.D."/>
            <person name="Amanatides P.G."/>
            <person name="Baden-Tillson H."/>
            <person name="Barnstead M."/>
            <person name="Chin S.H."/>
            <person name="Dew I."/>
            <person name="Evans C.A."/>
            <person name="Ferriera S."/>
            <person name="Flanigan M."/>
            <person name="Fosler C."/>
            <person name="Glodek A."/>
            <person name="Gu Z."/>
            <person name="Holt R.A."/>
            <person name="Jennings D."/>
            <person name="Kraft C.L."/>
            <person name="Lu F."/>
            <person name="Nguyen T."/>
            <person name="Nusskern D.R."/>
            <person name="Pfannkoch C.M."/>
            <person name="Sitter C."/>
            <person name="Sutton G.G."/>
            <person name="Venter J.C."/>
            <person name="Wang Z."/>
            <person name="Woodage T."/>
            <person name="Zheng X.H."/>
            <person name="Zhong F."/>
        </authorList>
    </citation>
    <scope>NUCLEOTIDE SEQUENCE</scope>
    <source>
        <strain evidence="1">BN</strain>
        <strain evidence="3">BN, Sprague-Dawley</strain>
    </source>
</reference>
<evidence type="ECO:0000313" key="3">
    <source>
        <dbReference type="Proteomes" id="UP000234681"/>
    </source>
</evidence>
<protein>
    <submittedName>
        <fullName evidence="1">RCG30725, isoform CRA_a</fullName>
    </submittedName>
</protein>
<dbReference type="EMBL" id="CH473968">
    <property type="protein sequence ID" value="EDL80623.1"/>
    <property type="molecule type" value="Genomic_DNA"/>
</dbReference>
<organism evidence="1 3">
    <name type="scientific">Rattus norvegicus</name>
    <name type="common">Rat</name>
    <dbReference type="NCBI Taxonomy" id="10116"/>
    <lineage>
        <taxon>Eukaryota</taxon>
        <taxon>Metazoa</taxon>
        <taxon>Chordata</taxon>
        <taxon>Craniata</taxon>
        <taxon>Vertebrata</taxon>
        <taxon>Euteleostomi</taxon>
        <taxon>Mammalia</taxon>
        <taxon>Eutheria</taxon>
        <taxon>Euarchontoglires</taxon>
        <taxon>Glires</taxon>
        <taxon>Rodentia</taxon>
        <taxon>Myomorpha</taxon>
        <taxon>Muroidea</taxon>
        <taxon>Muridae</taxon>
        <taxon>Murinae</taxon>
        <taxon>Rattus</taxon>
    </lineage>
</organism>
<reference evidence="3" key="3">
    <citation type="submission" date="2005-09" db="EMBL/GenBank/DDBJ databases">
        <authorList>
            <person name="Mural R.J."/>
            <person name="Li P.W."/>
            <person name="Adams M.D."/>
            <person name="Amanatides P.G."/>
            <person name="Baden-Tillson H."/>
            <person name="Barnstead M."/>
            <person name="Chin S.H."/>
            <person name="Dew I."/>
            <person name="Evans C.A."/>
            <person name="Ferriera S."/>
            <person name="Flanigan M."/>
            <person name="Fosler C."/>
            <person name="Glodek A."/>
            <person name="Gu Z."/>
            <person name="Holt R.A."/>
            <person name="Jennings D."/>
            <person name="Kraft C.L."/>
            <person name="Lu F."/>
            <person name="Nguyen T."/>
            <person name="Nusskern D.R."/>
            <person name="Pfannkoch C.M."/>
            <person name="Sitter C."/>
            <person name="Sutton G.G."/>
            <person name="Venter J.C."/>
            <person name="Wang Z."/>
            <person name="Woodage T."/>
            <person name="Zheng X.H."/>
            <person name="Zhong F."/>
        </authorList>
    </citation>
    <scope>NUCLEOTIDE SEQUENCE [LARGE SCALE GENOMIC DNA]</scope>
    <source>
        <strain evidence="2">BN</strain>
        <strain evidence="3">BN, Sprague-Dawley</strain>
    </source>
</reference>
<evidence type="ECO:0000313" key="2">
    <source>
        <dbReference type="EMBL" id="EDL80624.1"/>
    </source>
</evidence>